<dbReference type="GO" id="GO:0005524">
    <property type="term" value="F:ATP binding"/>
    <property type="evidence" value="ECO:0007669"/>
    <property type="project" value="UniProtKB-UniRule"/>
</dbReference>
<keyword evidence="3 7" id="KW-0547">Nucleotide-binding</keyword>
<evidence type="ECO:0000256" key="1">
    <source>
        <dbReference type="ARBA" id="ARBA00022605"/>
    </source>
</evidence>
<evidence type="ECO:0000313" key="8">
    <source>
        <dbReference type="EMBL" id="EJP73988.1"/>
    </source>
</evidence>
<dbReference type="Proteomes" id="UP000010116">
    <property type="component" value="Unassembled WGS sequence"/>
</dbReference>
<keyword evidence="2 7" id="KW-0808">Transferase</keyword>
<evidence type="ECO:0000256" key="3">
    <source>
        <dbReference type="ARBA" id="ARBA00022741"/>
    </source>
</evidence>
<dbReference type="InterPro" id="IPR027417">
    <property type="entry name" value="P-loop_NTPase"/>
</dbReference>
<dbReference type="InterPro" id="IPR000623">
    <property type="entry name" value="Shikimate_kinase/TSH1"/>
</dbReference>
<dbReference type="PANTHER" id="PTHR21087">
    <property type="entry name" value="SHIKIMATE KINASE"/>
    <property type="match status" value="1"/>
</dbReference>
<feature type="binding site" evidence="7">
    <location>
        <position position="80"/>
    </location>
    <ligand>
        <name>substrate</name>
    </ligand>
</feature>
<dbReference type="GO" id="GO:0004765">
    <property type="term" value="F:shikimate kinase activity"/>
    <property type="evidence" value="ECO:0007669"/>
    <property type="project" value="UniProtKB-UniRule"/>
</dbReference>
<accession>J5KIX0</accession>
<dbReference type="InterPro" id="IPR031322">
    <property type="entry name" value="Shikimate/glucono_kinase"/>
</dbReference>
<feature type="binding site" evidence="7">
    <location>
        <begin position="13"/>
        <end position="18"/>
    </location>
    <ligand>
        <name>ATP</name>
        <dbReference type="ChEBI" id="CHEBI:30616"/>
    </ligand>
</feature>
<dbReference type="AlphaFoldDB" id="J5KIX0"/>
<feature type="binding site" evidence="7">
    <location>
        <position position="135"/>
    </location>
    <ligand>
        <name>substrate</name>
    </ligand>
</feature>
<dbReference type="PRINTS" id="PR01100">
    <property type="entry name" value="SHIKIMTKNASE"/>
</dbReference>
<comment type="subcellular location">
    <subcellularLocation>
        <location evidence="7">Cytoplasm</location>
    </subcellularLocation>
</comment>
<dbReference type="GO" id="GO:0009073">
    <property type="term" value="P:aromatic amino acid family biosynthetic process"/>
    <property type="evidence" value="ECO:0007669"/>
    <property type="project" value="UniProtKB-KW"/>
</dbReference>
<comment type="catalytic activity">
    <reaction evidence="7">
        <text>shikimate + ATP = 3-phosphoshikimate + ADP + H(+)</text>
        <dbReference type="Rhea" id="RHEA:13121"/>
        <dbReference type="ChEBI" id="CHEBI:15378"/>
        <dbReference type="ChEBI" id="CHEBI:30616"/>
        <dbReference type="ChEBI" id="CHEBI:36208"/>
        <dbReference type="ChEBI" id="CHEBI:145989"/>
        <dbReference type="ChEBI" id="CHEBI:456216"/>
        <dbReference type="EC" id="2.7.1.71"/>
    </reaction>
</comment>
<feature type="binding site" evidence="7">
    <location>
        <position position="118"/>
    </location>
    <ligand>
        <name>ATP</name>
        <dbReference type="ChEBI" id="CHEBI:30616"/>
    </ligand>
</feature>
<dbReference type="GO" id="GO:0009423">
    <property type="term" value="P:chorismate biosynthetic process"/>
    <property type="evidence" value="ECO:0007669"/>
    <property type="project" value="UniProtKB-UniRule"/>
</dbReference>
<dbReference type="GO" id="GO:0005829">
    <property type="term" value="C:cytosol"/>
    <property type="evidence" value="ECO:0007669"/>
    <property type="project" value="TreeGrafter"/>
</dbReference>
<evidence type="ECO:0000256" key="2">
    <source>
        <dbReference type="ARBA" id="ARBA00022679"/>
    </source>
</evidence>
<evidence type="ECO:0000256" key="7">
    <source>
        <dbReference type="HAMAP-Rule" id="MF_00109"/>
    </source>
</evidence>
<dbReference type="GO" id="GO:0008652">
    <property type="term" value="P:amino acid biosynthetic process"/>
    <property type="evidence" value="ECO:0007669"/>
    <property type="project" value="UniProtKB-KW"/>
</dbReference>
<dbReference type="EC" id="2.7.1.71" evidence="7"/>
<keyword evidence="7" id="KW-0963">Cytoplasm</keyword>
<dbReference type="UniPathway" id="UPA00053">
    <property type="reaction ID" value="UER00088"/>
</dbReference>
<dbReference type="HAMAP" id="MF_00109">
    <property type="entry name" value="Shikimate_kinase"/>
    <property type="match status" value="1"/>
</dbReference>
<dbReference type="SUPFAM" id="SSF52540">
    <property type="entry name" value="P-loop containing nucleoside triphosphate hydrolases"/>
    <property type="match status" value="1"/>
</dbReference>
<gene>
    <name evidence="7 8" type="primary">aroK</name>
    <name evidence="8" type="ORF">NT02SARS_0507</name>
</gene>
<dbReference type="Pfam" id="PF01202">
    <property type="entry name" value="SKI"/>
    <property type="match status" value="1"/>
</dbReference>
<evidence type="ECO:0000256" key="6">
    <source>
        <dbReference type="ARBA" id="ARBA00023141"/>
    </source>
</evidence>
<dbReference type="EMBL" id="JH611164">
    <property type="protein sequence ID" value="EJP73988.1"/>
    <property type="molecule type" value="Genomic_DNA"/>
</dbReference>
<reference evidence="8 9" key="1">
    <citation type="journal article" date="2012" name="ISME J.">
        <title>Genomic insights to SAR86, an abundant and uncultivated marine bacterial lineage.</title>
        <authorList>
            <person name="Dupont C.L."/>
            <person name="Rusch D.B."/>
            <person name="Yooseph S."/>
            <person name="Lombardo M.J."/>
            <person name="Richter R.A."/>
            <person name="Valas R."/>
            <person name="Novotny M."/>
            <person name="Yee-Greenbaum J."/>
            <person name="Selengut J.D."/>
            <person name="Haft D.H."/>
            <person name="Halpern A.L."/>
            <person name="Lasken R.S."/>
            <person name="Nealson K."/>
            <person name="Friedman R."/>
            <person name="Venter J.C."/>
        </authorList>
    </citation>
    <scope>NUCLEOTIDE SEQUENCE [LARGE SCALE GENOMIC DNA]</scope>
</reference>
<keyword evidence="4 7" id="KW-0418">Kinase</keyword>
<name>J5KIX0_9GAMM</name>
<dbReference type="PANTHER" id="PTHR21087:SF16">
    <property type="entry name" value="SHIKIMATE KINASE 1, CHLOROPLASTIC"/>
    <property type="match status" value="1"/>
</dbReference>
<keyword evidence="1 7" id="KW-0028">Amino-acid biosynthesis</keyword>
<keyword evidence="6 7" id="KW-0057">Aromatic amino acid biosynthesis</keyword>
<keyword evidence="7" id="KW-0479">Metal-binding</keyword>
<keyword evidence="7" id="KW-0460">Magnesium</keyword>
<evidence type="ECO:0000256" key="5">
    <source>
        <dbReference type="ARBA" id="ARBA00022840"/>
    </source>
</evidence>
<dbReference type="CDD" id="cd00464">
    <property type="entry name" value="SK"/>
    <property type="match status" value="1"/>
</dbReference>
<comment type="function">
    <text evidence="7">Catalyzes the specific phosphorylation of the 3-hydroxyl group of shikimic acid using ATP as a cosubstrate.</text>
</comment>
<feature type="binding site" evidence="7">
    <location>
        <position position="151"/>
    </location>
    <ligand>
        <name>ATP</name>
        <dbReference type="ChEBI" id="CHEBI:30616"/>
    </ligand>
</feature>
<feature type="binding site" evidence="7">
    <location>
        <position position="17"/>
    </location>
    <ligand>
        <name>Mg(2+)</name>
        <dbReference type="ChEBI" id="CHEBI:18420"/>
    </ligand>
</feature>
<feature type="binding site" evidence="7">
    <location>
        <position position="35"/>
    </location>
    <ligand>
        <name>substrate</name>
    </ligand>
</feature>
<feature type="binding site" evidence="7">
    <location>
        <position position="59"/>
    </location>
    <ligand>
        <name>substrate</name>
    </ligand>
</feature>
<proteinExistence type="inferred from homology"/>
<comment type="pathway">
    <text evidence="7">Metabolic intermediate biosynthesis; chorismate biosynthesis; chorismate from D-erythrose 4-phosphate and phosphoenolpyruvate: step 5/7.</text>
</comment>
<dbReference type="Gene3D" id="3.40.50.300">
    <property type="entry name" value="P-loop containing nucleotide triphosphate hydrolases"/>
    <property type="match status" value="1"/>
</dbReference>
<comment type="subunit">
    <text evidence="7">Monomer.</text>
</comment>
<protein>
    <recommendedName>
        <fullName evidence="7">Shikimate kinase</fullName>
        <shortName evidence="7">SK</shortName>
        <ecNumber evidence="7">2.7.1.71</ecNumber>
    </recommendedName>
</protein>
<dbReference type="HOGENOM" id="CLU_057607_4_1_6"/>
<comment type="cofactor">
    <cofactor evidence="7">
        <name>Mg(2+)</name>
        <dbReference type="ChEBI" id="CHEBI:18420"/>
    </cofactor>
    <text evidence="7">Binds 1 Mg(2+) ion per subunit.</text>
</comment>
<organism evidence="8 9">
    <name type="scientific">SAR86 cluster bacterium SAR86B</name>
    <dbReference type="NCBI Taxonomy" id="1123867"/>
    <lineage>
        <taxon>Bacteria</taxon>
        <taxon>Pseudomonadati</taxon>
        <taxon>Pseudomonadota</taxon>
        <taxon>Gammaproteobacteria</taxon>
        <taxon>SAR86 cluster</taxon>
    </lineage>
</organism>
<comment type="similarity">
    <text evidence="7">Belongs to the shikimate kinase family.</text>
</comment>
<evidence type="ECO:0000313" key="9">
    <source>
        <dbReference type="Proteomes" id="UP000010116"/>
    </source>
</evidence>
<dbReference type="GO" id="GO:0000287">
    <property type="term" value="F:magnesium ion binding"/>
    <property type="evidence" value="ECO:0007669"/>
    <property type="project" value="UniProtKB-UniRule"/>
</dbReference>
<keyword evidence="5 7" id="KW-0067">ATP-binding</keyword>
<evidence type="ECO:0000256" key="4">
    <source>
        <dbReference type="ARBA" id="ARBA00022777"/>
    </source>
</evidence>
<sequence length="164" mass="18627">MIDEFYTFIGMAGCGKTSLAEYFNKRFNTAFVDTDRLIEMSEGMALEDIKKKNGYMYIRKIEEEIIMSLGNSQKIISTGGSAVYSDKAMNYLSSISKIIFINTSLEMIKERIGFNPERGLASPSRESIENIYMERLPLYNKWSDIEINGNQAISAVAEELLNKL</sequence>